<evidence type="ECO:0000256" key="8">
    <source>
        <dbReference type="HAMAP-Rule" id="MF_00332"/>
    </source>
</evidence>
<sequence length="645" mass="70155">MEKIIGIDLGTTNSVVAVMEGDKPKVITNAEGNRITPSVVAFTDKDERLVGQLAKRQAVINPKNTVFSIKRFMGRRHNEVAQEEKLVPYSIVGNPEELVKVEARGKSYTPPEISAMILQNLKKTAEDYLGTEVKKAVITVPAYFNDSQRQATKDAGSIAGLDVVRIINEPTAASLAYGIDKKKNEKIAVFDLGGGTFDVSILEVGEGVFEVLSTNGNTHLGGDDIDQVLLNYIADEFKKEQGIELRQDHMALQRLRESAEKAKCELSTSTTAEINLPFITADQAGPKHLTMSLTRAKFEQLIGSLVEKCRKPCELAMKDAKVSPDDINEVVLVGGTTRSPIVQKLVKEIFKKEPNKSVNPDEVVALGAAIQGAVLAGDVHDVLLLDVTPLSLGIETLGSVCTVLIPRNTTIPTNKKEIFSTAADNQTAVDIHVIQGERSMATDNRTLGRFQLTGIPSAPRGIPQVEVSFDIDANGILHVSAKDLGTGKEQSIQIKSSSGLSDEEVKKMQKEAELHAEEDKKKREVIEVLNQADQVIYSTENTLKEHGDKVDEAEKNKINQGLEKLKKAKEGKNVDEIKKAIDELQESSHKLSQAMYEAAAKEQQAAGAEATGESPSSGEQPADEKDSKKGKEGDDVIDADYEVKE</sequence>
<evidence type="ECO:0000256" key="10">
    <source>
        <dbReference type="SAM" id="MobiDB-lite"/>
    </source>
</evidence>
<dbReference type="eggNOG" id="COG0443">
    <property type="taxonomic scope" value="Bacteria"/>
</dbReference>
<feature type="compositionally biased region" description="Low complexity" evidence="10">
    <location>
        <begin position="593"/>
        <end position="610"/>
    </location>
</feature>
<keyword evidence="4 8" id="KW-0547">Nucleotide-binding</keyword>
<evidence type="ECO:0000256" key="9">
    <source>
        <dbReference type="RuleBase" id="RU003322"/>
    </source>
</evidence>
<dbReference type="Gene3D" id="3.30.420.40">
    <property type="match status" value="2"/>
</dbReference>
<dbReference type="EMBL" id="JRYO01000268">
    <property type="protein sequence ID" value="KHE90311.1"/>
    <property type="molecule type" value="Genomic_DNA"/>
</dbReference>
<feature type="compositionally biased region" description="Acidic residues" evidence="10">
    <location>
        <begin position="635"/>
        <end position="645"/>
    </location>
</feature>
<keyword evidence="5 8" id="KW-0067">ATP-binding</keyword>
<comment type="similarity">
    <text evidence="1 8 9">Belongs to the heat shock protein 70 family.</text>
</comment>
<dbReference type="GO" id="GO:0005524">
    <property type="term" value="F:ATP binding"/>
    <property type="evidence" value="ECO:0007669"/>
    <property type="project" value="UniProtKB-UniRule"/>
</dbReference>
<dbReference type="GO" id="GO:0051082">
    <property type="term" value="F:unfolded protein binding"/>
    <property type="evidence" value="ECO:0007669"/>
    <property type="project" value="InterPro"/>
</dbReference>
<dbReference type="CDD" id="cd10234">
    <property type="entry name" value="ASKHA_NBD_HSP70_DnaK-like"/>
    <property type="match status" value="1"/>
</dbReference>
<evidence type="ECO:0000256" key="3">
    <source>
        <dbReference type="ARBA" id="ARBA00022553"/>
    </source>
</evidence>
<dbReference type="Gene3D" id="1.20.1270.10">
    <property type="match status" value="1"/>
</dbReference>
<evidence type="ECO:0000256" key="2">
    <source>
        <dbReference type="ARBA" id="ARBA00014415"/>
    </source>
</evidence>
<dbReference type="InterPro" id="IPR013126">
    <property type="entry name" value="Hsp_70_fam"/>
</dbReference>
<evidence type="ECO:0000256" key="6">
    <source>
        <dbReference type="ARBA" id="ARBA00023016"/>
    </source>
</evidence>
<dbReference type="FunFam" id="3.90.640.10:FF:000003">
    <property type="entry name" value="Molecular chaperone DnaK"/>
    <property type="match status" value="1"/>
</dbReference>
<dbReference type="NCBIfam" id="NF001413">
    <property type="entry name" value="PRK00290.1"/>
    <property type="match status" value="1"/>
</dbReference>
<comment type="caution">
    <text evidence="11">The sequence shown here is derived from an EMBL/GenBank/DDBJ whole genome shotgun (WGS) entry which is preliminary data.</text>
</comment>
<dbReference type="SUPFAM" id="SSF53067">
    <property type="entry name" value="Actin-like ATPase domain"/>
    <property type="match status" value="2"/>
</dbReference>
<evidence type="ECO:0000256" key="4">
    <source>
        <dbReference type="ARBA" id="ARBA00022741"/>
    </source>
</evidence>
<evidence type="ECO:0000313" key="12">
    <source>
        <dbReference type="Proteomes" id="UP000030652"/>
    </source>
</evidence>
<dbReference type="InterPro" id="IPR012725">
    <property type="entry name" value="Chaperone_DnaK"/>
</dbReference>
<dbReference type="InterPro" id="IPR018181">
    <property type="entry name" value="Heat_shock_70_CS"/>
</dbReference>
<dbReference type="AlphaFoldDB" id="A0A0B0EDW0"/>
<evidence type="ECO:0000256" key="7">
    <source>
        <dbReference type="ARBA" id="ARBA00023186"/>
    </source>
</evidence>
<dbReference type="PATRIC" id="fig|237368.3.peg.4263"/>
<feature type="compositionally biased region" description="Basic and acidic residues" evidence="10">
    <location>
        <begin position="622"/>
        <end position="634"/>
    </location>
</feature>
<reference evidence="11 12" key="1">
    <citation type="submission" date="2014-10" db="EMBL/GenBank/DDBJ databases">
        <title>Draft genome of anammox bacterium scalindua brodae, obtained using differential coverage binning of sequence data from two enrichment reactors.</title>
        <authorList>
            <person name="Speth D.R."/>
            <person name="Russ L."/>
            <person name="Kartal B."/>
            <person name="Op den Camp H.J."/>
            <person name="Dutilh B.E."/>
            <person name="Jetten M.S."/>
        </authorList>
    </citation>
    <scope>NUCLEOTIDE SEQUENCE [LARGE SCALE GENOMIC DNA]</scope>
    <source>
        <strain evidence="11">RU1</strain>
    </source>
</reference>
<keyword evidence="3 8" id="KW-0597">Phosphoprotein</keyword>
<dbReference type="NCBIfam" id="NF003520">
    <property type="entry name" value="PRK05183.1"/>
    <property type="match status" value="1"/>
</dbReference>
<dbReference type="GO" id="GO:0140662">
    <property type="term" value="F:ATP-dependent protein folding chaperone"/>
    <property type="evidence" value="ECO:0007669"/>
    <property type="project" value="InterPro"/>
</dbReference>
<dbReference type="NCBIfam" id="TIGR02350">
    <property type="entry name" value="prok_dnaK"/>
    <property type="match status" value="1"/>
</dbReference>
<comment type="function">
    <text evidence="8">Acts as a chaperone.</text>
</comment>
<dbReference type="FunFam" id="3.30.420.40:FF:000004">
    <property type="entry name" value="Molecular chaperone DnaK"/>
    <property type="match status" value="1"/>
</dbReference>
<dbReference type="Proteomes" id="UP000030652">
    <property type="component" value="Unassembled WGS sequence"/>
</dbReference>
<dbReference type="FunFam" id="1.20.1270.10:FF:000001">
    <property type="entry name" value="Molecular chaperone DnaK"/>
    <property type="match status" value="1"/>
</dbReference>
<evidence type="ECO:0000256" key="5">
    <source>
        <dbReference type="ARBA" id="ARBA00022840"/>
    </source>
</evidence>
<comment type="induction">
    <text evidence="8">By stress conditions e.g. heat shock.</text>
</comment>
<dbReference type="SUPFAM" id="SSF100920">
    <property type="entry name" value="Heat shock protein 70kD (HSP70), peptide-binding domain"/>
    <property type="match status" value="1"/>
</dbReference>
<feature type="modified residue" description="Phosphothreonine; by autocatalysis" evidence="8">
    <location>
        <position position="196"/>
    </location>
</feature>
<dbReference type="Gene3D" id="2.60.34.10">
    <property type="entry name" value="Substrate Binding Domain Of DNAk, Chain A, domain 1"/>
    <property type="match status" value="1"/>
</dbReference>
<evidence type="ECO:0000313" key="11">
    <source>
        <dbReference type="EMBL" id="KHE90311.1"/>
    </source>
</evidence>
<dbReference type="InterPro" id="IPR029048">
    <property type="entry name" value="HSP70_C_sf"/>
</dbReference>
<dbReference type="PROSITE" id="PS00297">
    <property type="entry name" value="HSP70_1"/>
    <property type="match status" value="1"/>
</dbReference>
<dbReference type="FunFam" id="2.60.34.10:FF:000014">
    <property type="entry name" value="Chaperone protein DnaK HSP70"/>
    <property type="match status" value="1"/>
</dbReference>
<dbReference type="InterPro" id="IPR029047">
    <property type="entry name" value="HSP70_peptide-bd_sf"/>
</dbReference>
<dbReference type="PANTHER" id="PTHR19375">
    <property type="entry name" value="HEAT SHOCK PROTEIN 70KDA"/>
    <property type="match status" value="1"/>
</dbReference>
<dbReference type="InterPro" id="IPR043129">
    <property type="entry name" value="ATPase_NBD"/>
</dbReference>
<feature type="region of interest" description="Disordered" evidence="10">
    <location>
        <begin position="587"/>
        <end position="645"/>
    </location>
</feature>
<gene>
    <name evidence="8" type="primary">dnaK</name>
    <name evidence="11" type="ORF">SCABRO_03963</name>
</gene>
<name>A0A0B0EDW0_9BACT</name>
<evidence type="ECO:0000256" key="1">
    <source>
        <dbReference type="ARBA" id="ARBA00007381"/>
    </source>
</evidence>
<keyword evidence="6 8" id="KW-0346">Stress response</keyword>
<dbReference type="Pfam" id="PF00012">
    <property type="entry name" value="HSP70"/>
    <property type="match status" value="1"/>
</dbReference>
<dbReference type="PROSITE" id="PS00329">
    <property type="entry name" value="HSP70_2"/>
    <property type="match status" value="1"/>
</dbReference>
<dbReference type="SUPFAM" id="SSF100934">
    <property type="entry name" value="Heat shock protein 70kD (HSP70), C-terminal subdomain"/>
    <property type="match status" value="1"/>
</dbReference>
<accession>A0A0B0EDW0</accession>
<keyword evidence="7 8" id="KW-0143">Chaperone</keyword>
<dbReference type="Gene3D" id="3.90.640.10">
    <property type="entry name" value="Actin, Chain A, domain 4"/>
    <property type="match status" value="1"/>
</dbReference>
<proteinExistence type="evidence at transcript level"/>
<protein>
    <recommendedName>
        <fullName evidence="2 8">Chaperone protein DnaK</fullName>
    </recommendedName>
    <alternativeName>
        <fullName evidence="8">HSP70</fullName>
    </alternativeName>
    <alternativeName>
        <fullName evidence="8">Heat shock 70 kDa protein</fullName>
    </alternativeName>
    <alternativeName>
        <fullName evidence="8">Heat shock protein 70</fullName>
    </alternativeName>
</protein>
<dbReference type="HAMAP" id="MF_00332">
    <property type="entry name" value="DnaK"/>
    <property type="match status" value="1"/>
</dbReference>
<dbReference type="PRINTS" id="PR00301">
    <property type="entry name" value="HEATSHOCK70"/>
</dbReference>
<organism evidence="11 12">
    <name type="scientific">Candidatus Scalindua brodae</name>
    <dbReference type="NCBI Taxonomy" id="237368"/>
    <lineage>
        <taxon>Bacteria</taxon>
        <taxon>Pseudomonadati</taxon>
        <taxon>Planctomycetota</taxon>
        <taxon>Candidatus Brocadiia</taxon>
        <taxon>Candidatus Brocadiales</taxon>
        <taxon>Candidatus Scalinduaceae</taxon>
        <taxon>Candidatus Scalindua</taxon>
    </lineage>
</organism>